<protein>
    <recommendedName>
        <fullName evidence="2">Restriction endonuclease type IV Mrr domain-containing protein</fullName>
    </recommendedName>
</protein>
<comment type="caution">
    <text evidence="1">The sequence shown here is derived from an EMBL/GenBank/DDBJ whole genome shotgun (WGS) entry which is preliminary data.</text>
</comment>
<dbReference type="AlphaFoldDB" id="X1C3H8"/>
<name>X1C3H8_9ZZZZ</name>
<dbReference type="SUPFAM" id="SSF52980">
    <property type="entry name" value="Restriction endonuclease-like"/>
    <property type="match status" value="1"/>
</dbReference>
<gene>
    <name evidence="1" type="ORF">S01H4_45883</name>
</gene>
<dbReference type="InterPro" id="IPR011335">
    <property type="entry name" value="Restrct_endonuc-II-like"/>
</dbReference>
<organism evidence="1">
    <name type="scientific">marine sediment metagenome</name>
    <dbReference type="NCBI Taxonomy" id="412755"/>
    <lineage>
        <taxon>unclassified sequences</taxon>
        <taxon>metagenomes</taxon>
        <taxon>ecological metagenomes</taxon>
    </lineage>
</organism>
<evidence type="ECO:0000313" key="1">
    <source>
        <dbReference type="EMBL" id="GAH02616.1"/>
    </source>
</evidence>
<accession>X1C3H8</accession>
<dbReference type="EMBL" id="BART01025580">
    <property type="protein sequence ID" value="GAH02616.1"/>
    <property type="molecule type" value="Genomic_DNA"/>
</dbReference>
<proteinExistence type="predicted"/>
<reference evidence="1" key="1">
    <citation type="journal article" date="2014" name="Front. Microbiol.">
        <title>High frequency of phylogenetically diverse reductive dehalogenase-homologous genes in deep subseafloor sedimentary metagenomes.</title>
        <authorList>
            <person name="Kawai M."/>
            <person name="Futagami T."/>
            <person name="Toyoda A."/>
            <person name="Takaki Y."/>
            <person name="Nishi S."/>
            <person name="Hori S."/>
            <person name="Arai W."/>
            <person name="Tsubouchi T."/>
            <person name="Morono Y."/>
            <person name="Uchiyama I."/>
            <person name="Ito T."/>
            <person name="Fujiyama A."/>
            <person name="Inagaki F."/>
            <person name="Takami H."/>
        </authorList>
    </citation>
    <scope>NUCLEOTIDE SEQUENCE</scope>
    <source>
        <strain evidence="1">Expedition CK06-06</strain>
    </source>
</reference>
<dbReference type="Gene3D" id="3.40.1350.10">
    <property type="match status" value="1"/>
</dbReference>
<sequence length="96" mass="11302">MNANRDKGHRFELKIINELKEQGFNAVSSRSESKSMDDKGVDIISDYPFFIQCKNTIRLPEPYKIFMKMPPDKPPIIIWTKNYKEDLVILRKEKSP</sequence>
<dbReference type="InterPro" id="IPR011856">
    <property type="entry name" value="tRNA_endonuc-like_dom_sf"/>
</dbReference>
<dbReference type="GO" id="GO:0003676">
    <property type="term" value="F:nucleic acid binding"/>
    <property type="evidence" value="ECO:0007669"/>
    <property type="project" value="InterPro"/>
</dbReference>
<evidence type="ECO:0008006" key="2">
    <source>
        <dbReference type="Google" id="ProtNLM"/>
    </source>
</evidence>